<feature type="domain" description="Adenovirus Pll hexon N-terminal" evidence="1">
    <location>
        <begin position="8"/>
        <end position="171"/>
    </location>
</feature>
<accession>A0A8E6VA02</accession>
<name>A0A8E6VA02_ADE04</name>
<evidence type="ECO:0000259" key="1">
    <source>
        <dbReference type="Pfam" id="PF01065"/>
    </source>
</evidence>
<organismHost>
    <name type="scientific">Homo sapiens</name>
    <name type="common">Human</name>
    <dbReference type="NCBI Taxonomy" id="9606"/>
</organismHost>
<evidence type="ECO:0000313" key="2">
    <source>
        <dbReference type="EMBL" id="QVS02970.1"/>
    </source>
</evidence>
<dbReference type="InterPro" id="IPR016107">
    <property type="entry name" value="Adenovirus_Pll_hexon_N"/>
</dbReference>
<dbReference type="EMBL" id="MW692349">
    <property type="protein sequence ID" value="QVS02970.1"/>
    <property type="molecule type" value="Genomic_DNA"/>
</dbReference>
<dbReference type="Pfam" id="PF01065">
    <property type="entry name" value="Adeno_hexon"/>
    <property type="match status" value="1"/>
</dbReference>
<dbReference type="Proteomes" id="UP000683003">
    <property type="component" value="Segment"/>
</dbReference>
<gene>
    <name evidence="2" type="primary">L3</name>
</gene>
<protein>
    <submittedName>
        <fullName evidence="2">Hexon protein</fullName>
    </submittedName>
</protein>
<proteinExistence type="predicted"/>
<dbReference type="GO" id="GO:0019028">
    <property type="term" value="C:viral capsid"/>
    <property type="evidence" value="ECO:0007669"/>
    <property type="project" value="InterPro"/>
</dbReference>
<organism evidence="2">
    <name type="scientific">Human adenovirus E serotype 4</name>
    <name type="common">HAdV-4</name>
    <name type="synonym">Human adenovirus 4</name>
    <dbReference type="NCBI Taxonomy" id="28280"/>
    <lineage>
        <taxon>Viruses</taxon>
        <taxon>Varidnaviria</taxon>
        <taxon>Bamfordvirae</taxon>
        <taxon>Preplasmiviricota</taxon>
        <taxon>Polisuviricotina</taxon>
        <taxon>Pharingeaviricetes</taxon>
        <taxon>Rowavirales</taxon>
        <taxon>Adenoviridae</taxon>
        <taxon>Mastadenovirus</taxon>
        <taxon>Mastadenovirus exoticum</taxon>
        <taxon>Human mastadenovirus E</taxon>
    </lineage>
</organism>
<reference evidence="2" key="1">
    <citation type="journal article" date="2021" name="Front. Microbiol.">
        <title>Development and Application of a Fast Method to Acquire the Accurate Whole-Genome Sequences of Human Adenoviruses.</title>
        <authorList>
            <person name="Zhao S."/>
            <person name="Guan W."/>
            <person name="Ma K."/>
            <person name="Yan Y."/>
            <person name="Ou J."/>
            <person name="Zhang J."/>
            <person name="Yu Z."/>
            <person name="Wu J."/>
            <person name="Zhang Q."/>
        </authorList>
    </citation>
    <scope>NUCLEOTIDE SEQUENCE</scope>
    <source>
        <strain evidence="2">HAdV-E/HK/HK35/2014</strain>
    </source>
</reference>
<sequence length="208" mass="23120">MATPSMLPQWAYMHIAGQDASEYLSPGLVQFARATDTYFSLGNKFRNPTVAPTHDVTTDRSQRLTLRFVPVDREDNTYSYKVRYTLAVGDNRVLDMASTYFDIRGVLDRGPSFKPYSGTAYNSLAPKGAPNTCQWKDANSKMHTFGVAAMPGVTGKKIEADGLPIRIDSTSGTDTVIYADKTFQPEPQVGNDSWLTPMMQRKNMEAEL</sequence>